<dbReference type="EMBL" id="MU865951">
    <property type="protein sequence ID" value="KAK4447219.1"/>
    <property type="molecule type" value="Genomic_DNA"/>
</dbReference>
<feature type="domain" description="ASCH" evidence="2">
    <location>
        <begin position="38"/>
        <end position="157"/>
    </location>
</feature>
<comment type="caution">
    <text evidence="3">The sequence shown here is derived from an EMBL/GenBank/DDBJ whole genome shotgun (WGS) entry which is preliminary data.</text>
</comment>
<dbReference type="Proteomes" id="UP001321760">
    <property type="component" value="Unassembled WGS sequence"/>
</dbReference>
<keyword evidence="4" id="KW-1185">Reference proteome</keyword>
<proteinExistence type="predicted"/>
<name>A0AAV9GGE1_9PEZI</name>
<reference evidence="3" key="1">
    <citation type="journal article" date="2023" name="Mol. Phylogenet. Evol.">
        <title>Genome-scale phylogeny and comparative genomics of the fungal order Sordariales.</title>
        <authorList>
            <person name="Hensen N."/>
            <person name="Bonometti L."/>
            <person name="Westerberg I."/>
            <person name="Brannstrom I.O."/>
            <person name="Guillou S."/>
            <person name="Cros-Aarteil S."/>
            <person name="Calhoun S."/>
            <person name="Haridas S."/>
            <person name="Kuo A."/>
            <person name="Mondo S."/>
            <person name="Pangilinan J."/>
            <person name="Riley R."/>
            <person name="LaButti K."/>
            <person name="Andreopoulos B."/>
            <person name="Lipzen A."/>
            <person name="Chen C."/>
            <person name="Yan M."/>
            <person name="Daum C."/>
            <person name="Ng V."/>
            <person name="Clum A."/>
            <person name="Steindorff A."/>
            <person name="Ohm R.A."/>
            <person name="Martin F."/>
            <person name="Silar P."/>
            <person name="Natvig D.O."/>
            <person name="Lalanne C."/>
            <person name="Gautier V."/>
            <person name="Ament-Velasquez S.L."/>
            <person name="Kruys A."/>
            <person name="Hutchinson M.I."/>
            <person name="Powell A.J."/>
            <person name="Barry K."/>
            <person name="Miller A.N."/>
            <person name="Grigoriev I.V."/>
            <person name="Debuchy R."/>
            <person name="Gladieux P."/>
            <person name="Hiltunen Thoren M."/>
            <person name="Johannesson H."/>
        </authorList>
    </citation>
    <scope>NUCLEOTIDE SEQUENCE</scope>
    <source>
        <strain evidence="3">PSN243</strain>
    </source>
</reference>
<dbReference type="Pfam" id="PF04266">
    <property type="entry name" value="ASCH"/>
    <property type="match status" value="1"/>
</dbReference>
<reference evidence="3" key="2">
    <citation type="submission" date="2023-05" db="EMBL/GenBank/DDBJ databases">
        <authorList>
            <consortium name="Lawrence Berkeley National Laboratory"/>
            <person name="Steindorff A."/>
            <person name="Hensen N."/>
            <person name="Bonometti L."/>
            <person name="Westerberg I."/>
            <person name="Brannstrom I.O."/>
            <person name="Guillou S."/>
            <person name="Cros-Aarteil S."/>
            <person name="Calhoun S."/>
            <person name="Haridas S."/>
            <person name="Kuo A."/>
            <person name="Mondo S."/>
            <person name="Pangilinan J."/>
            <person name="Riley R."/>
            <person name="Labutti K."/>
            <person name="Andreopoulos B."/>
            <person name="Lipzen A."/>
            <person name="Chen C."/>
            <person name="Yanf M."/>
            <person name="Daum C."/>
            <person name="Ng V."/>
            <person name="Clum A."/>
            <person name="Ohm R."/>
            <person name="Martin F."/>
            <person name="Silar P."/>
            <person name="Natvig D."/>
            <person name="Lalanne C."/>
            <person name="Gautier V."/>
            <person name="Ament-Velasquez S.L."/>
            <person name="Kruys A."/>
            <person name="Hutchinson M.I."/>
            <person name="Powell A.J."/>
            <person name="Barry K."/>
            <person name="Miller A.N."/>
            <person name="Grigoriev I.V."/>
            <person name="Debuchy R."/>
            <person name="Gladieux P."/>
            <person name="Thoren M.H."/>
            <person name="Johannesson H."/>
        </authorList>
    </citation>
    <scope>NUCLEOTIDE SEQUENCE</scope>
    <source>
        <strain evidence="3">PSN243</strain>
    </source>
</reference>
<feature type="region of interest" description="Disordered" evidence="1">
    <location>
        <begin position="162"/>
        <end position="206"/>
    </location>
</feature>
<dbReference type="PANTHER" id="PTHR39203">
    <property type="entry name" value="CYTOPLASMIC PROTEIN-RELATED"/>
    <property type="match status" value="1"/>
</dbReference>
<sequence>MPPPSQSTIPPSRPDIVAFMTLASSRLGIPLPPPKDIFSFAAGSPPHAVNTSLRRAILGIKTATTSWPVPSPLYWSVGDLSVILDGEGRPGAVMRTLELKECAFGDVDKEFAEAEGEGDYESYKRGHVEFYRRTEGSVGEVFGEGSLVLCERFEVIFPRRGDPEGERWWDDERWNEGEEGIGKEGEGEGDVKGEGNGEEGKDRVNV</sequence>
<protein>
    <submittedName>
        <fullName evidence="3">PUA-like domain-containing protein</fullName>
    </submittedName>
</protein>
<evidence type="ECO:0000256" key="1">
    <source>
        <dbReference type="SAM" id="MobiDB-lite"/>
    </source>
</evidence>
<gene>
    <name evidence="3" type="ORF">QBC34DRAFT_303674</name>
</gene>
<dbReference type="SUPFAM" id="SSF88697">
    <property type="entry name" value="PUA domain-like"/>
    <property type="match status" value="1"/>
</dbReference>
<dbReference type="PANTHER" id="PTHR39203:SF1">
    <property type="entry name" value="CYTOPLASMIC PROTEIN"/>
    <property type="match status" value="1"/>
</dbReference>
<accession>A0AAV9GGE1</accession>
<dbReference type="InterPro" id="IPR009326">
    <property type="entry name" value="DUF984"/>
</dbReference>
<dbReference type="Gene3D" id="3.10.400.10">
    <property type="entry name" value="Sulfate adenylyltransferase"/>
    <property type="match status" value="1"/>
</dbReference>
<dbReference type="InterPro" id="IPR015947">
    <property type="entry name" value="PUA-like_sf"/>
</dbReference>
<evidence type="ECO:0000313" key="3">
    <source>
        <dbReference type="EMBL" id="KAK4447219.1"/>
    </source>
</evidence>
<evidence type="ECO:0000259" key="2">
    <source>
        <dbReference type="SMART" id="SM01022"/>
    </source>
</evidence>
<organism evidence="3 4">
    <name type="scientific">Podospora aff. communis PSN243</name>
    <dbReference type="NCBI Taxonomy" id="3040156"/>
    <lineage>
        <taxon>Eukaryota</taxon>
        <taxon>Fungi</taxon>
        <taxon>Dikarya</taxon>
        <taxon>Ascomycota</taxon>
        <taxon>Pezizomycotina</taxon>
        <taxon>Sordariomycetes</taxon>
        <taxon>Sordariomycetidae</taxon>
        <taxon>Sordariales</taxon>
        <taxon>Podosporaceae</taxon>
        <taxon>Podospora</taxon>
    </lineage>
</organism>
<evidence type="ECO:0000313" key="4">
    <source>
        <dbReference type="Proteomes" id="UP001321760"/>
    </source>
</evidence>
<dbReference type="InterPro" id="IPR007374">
    <property type="entry name" value="ASCH_domain"/>
</dbReference>
<dbReference type="SMART" id="SM01022">
    <property type="entry name" value="ASCH"/>
    <property type="match status" value="1"/>
</dbReference>
<dbReference type="AlphaFoldDB" id="A0AAV9GGE1"/>